<keyword evidence="6 10" id="KW-0472">Membrane</keyword>
<keyword evidence="2 10" id="KW-0812">Transmembrane</keyword>
<gene>
    <name evidence="12" type="ORF">RFI_06057</name>
</gene>
<dbReference type="Proteomes" id="UP000023152">
    <property type="component" value="Unassembled WGS sequence"/>
</dbReference>
<feature type="domain" description="Vacuolar sorting receptor thioredoxin-like" evidence="11">
    <location>
        <begin position="54"/>
        <end position="119"/>
    </location>
</feature>
<dbReference type="GO" id="GO:0016020">
    <property type="term" value="C:membrane"/>
    <property type="evidence" value="ECO:0007669"/>
    <property type="project" value="UniProtKB-SubCell"/>
</dbReference>
<comment type="subcellular location">
    <subcellularLocation>
        <location evidence="8">Endomembrane system</location>
        <topology evidence="8">Single-pass membrane protein</topology>
    </subcellularLocation>
    <subcellularLocation>
        <location evidence="1">Membrane</location>
        <topology evidence="1">Single-pass type I membrane protein</topology>
    </subcellularLocation>
</comment>
<keyword evidence="3" id="KW-0732">Signal</keyword>
<evidence type="ECO:0000256" key="10">
    <source>
        <dbReference type="SAM" id="Phobius"/>
    </source>
</evidence>
<dbReference type="GO" id="GO:0012505">
    <property type="term" value="C:endomembrane system"/>
    <property type="evidence" value="ECO:0007669"/>
    <property type="project" value="UniProtKB-SubCell"/>
</dbReference>
<dbReference type="PANTHER" id="PTHR22702">
    <property type="entry name" value="PROTEASE-ASSOCIATED DOMAIN-CONTAINING PROTEIN"/>
    <property type="match status" value="1"/>
</dbReference>
<feature type="transmembrane region" description="Helical" evidence="10">
    <location>
        <begin position="460"/>
        <end position="485"/>
    </location>
</feature>
<evidence type="ECO:0000256" key="5">
    <source>
        <dbReference type="ARBA" id="ARBA00022989"/>
    </source>
</evidence>
<dbReference type="PANTHER" id="PTHR22702:SF1">
    <property type="entry name" value="PROTEASE-ASSOCIATED DOMAIN-CONTAINING PROTEIN 1"/>
    <property type="match status" value="1"/>
</dbReference>
<reference evidence="12 13" key="1">
    <citation type="journal article" date="2013" name="Curr. Biol.">
        <title>The Genome of the Foraminiferan Reticulomyxa filosa.</title>
        <authorList>
            <person name="Glockner G."/>
            <person name="Hulsmann N."/>
            <person name="Schleicher M."/>
            <person name="Noegel A.A."/>
            <person name="Eichinger L."/>
            <person name="Gallinger C."/>
            <person name="Pawlowski J."/>
            <person name="Sierra R."/>
            <person name="Euteneuer U."/>
            <person name="Pillet L."/>
            <person name="Moustafa A."/>
            <person name="Platzer M."/>
            <person name="Groth M."/>
            <person name="Szafranski K."/>
            <person name="Schliwa M."/>
        </authorList>
    </citation>
    <scope>NUCLEOTIDE SEQUENCE [LARGE SCALE GENOMIC DNA]</scope>
</reference>
<name>X6NXN0_RETFI</name>
<keyword evidence="13" id="KW-1185">Reference proteome</keyword>
<evidence type="ECO:0000256" key="3">
    <source>
        <dbReference type="ARBA" id="ARBA00022729"/>
    </source>
</evidence>
<feature type="domain" description="Vacuolar sorting receptor thioredoxin-like" evidence="11">
    <location>
        <begin position="157"/>
        <end position="318"/>
    </location>
</feature>
<dbReference type="EMBL" id="ASPP01005154">
    <property type="protein sequence ID" value="ETO31065.1"/>
    <property type="molecule type" value="Genomic_DNA"/>
</dbReference>
<evidence type="ECO:0000256" key="9">
    <source>
        <dbReference type="SAM" id="MobiDB-lite"/>
    </source>
</evidence>
<protein>
    <recommendedName>
        <fullName evidence="11">Vacuolar sorting receptor thioredoxin-like domain-containing protein</fullName>
    </recommendedName>
</protein>
<evidence type="ECO:0000313" key="12">
    <source>
        <dbReference type="EMBL" id="ETO31065.1"/>
    </source>
</evidence>
<evidence type="ECO:0000313" key="13">
    <source>
        <dbReference type="Proteomes" id="UP000023152"/>
    </source>
</evidence>
<dbReference type="OrthoDB" id="10045365at2759"/>
<evidence type="ECO:0000256" key="6">
    <source>
        <dbReference type="ARBA" id="ARBA00023136"/>
    </source>
</evidence>
<feature type="transmembrane region" description="Helical" evidence="10">
    <location>
        <begin position="123"/>
        <end position="146"/>
    </location>
</feature>
<evidence type="ECO:0000256" key="2">
    <source>
        <dbReference type="ARBA" id="ARBA00022692"/>
    </source>
</evidence>
<comment type="caution">
    <text evidence="12">The sequence shown here is derived from an EMBL/GenBank/DDBJ whole genome shotgun (WGS) entry which is preliminary data.</text>
</comment>
<evidence type="ECO:0000256" key="8">
    <source>
        <dbReference type="ARBA" id="ARBA00037847"/>
    </source>
</evidence>
<accession>X6NXN0</accession>
<dbReference type="Pfam" id="PF25011">
    <property type="entry name" value="VSR_TRX"/>
    <property type="match status" value="2"/>
</dbReference>
<keyword evidence="5 10" id="KW-1133">Transmembrane helix</keyword>
<dbReference type="InterPro" id="IPR056858">
    <property type="entry name" value="VSR_TRX"/>
</dbReference>
<organism evidence="12 13">
    <name type="scientific">Reticulomyxa filosa</name>
    <dbReference type="NCBI Taxonomy" id="46433"/>
    <lineage>
        <taxon>Eukaryota</taxon>
        <taxon>Sar</taxon>
        <taxon>Rhizaria</taxon>
        <taxon>Retaria</taxon>
        <taxon>Foraminifera</taxon>
        <taxon>Monothalamids</taxon>
        <taxon>Reticulomyxidae</taxon>
        <taxon>Reticulomyxa</taxon>
    </lineage>
</organism>
<proteinExistence type="predicted"/>
<evidence type="ECO:0000256" key="1">
    <source>
        <dbReference type="ARBA" id="ARBA00004479"/>
    </source>
</evidence>
<dbReference type="AlphaFoldDB" id="X6NXN0"/>
<evidence type="ECO:0000259" key="11">
    <source>
        <dbReference type="Pfam" id="PF25011"/>
    </source>
</evidence>
<feature type="transmembrane region" description="Helical" evidence="10">
    <location>
        <begin position="187"/>
        <end position="207"/>
    </location>
</feature>
<feature type="region of interest" description="Disordered" evidence="9">
    <location>
        <begin position="508"/>
        <end position="531"/>
    </location>
</feature>
<evidence type="ECO:0000256" key="4">
    <source>
        <dbReference type="ARBA" id="ARBA00022737"/>
    </source>
</evidence>
<keyword evidence="4" id="KW-0677">Repeat</keyword>
<sequence length="531" mass="60029">MGLETTYGSILMNELGVVNWNPNNTNGTVYPLARELNWTIARLEWGLPHPDDRVEYELWTSANDLNSVAFKQNWRDTALNFEYNNYTVFTPHVYILDGAHWGCDDGGFHCGSQCTNSGRLFHYTFYFILFVCSLREVYIHMCVYYLTKFTITKKKNQQRRYCAPDPEYDLSVGLTGMSVVQENLRNICVWKLRMIILLFFFCIPFLYANSTKLNESLWWDYSNLWNKNCWLTNNSMITFTESCSYTQMTSLDSNMTQWVKNCVSTSGGYTYRGGVNTILQEEVRLRENQYLYNLPTVLVNSAIVYGNIDCDEITEQTCQVLDAICAGFINGTQPPQCFQTTTAAPAPNCSESDRDCQGVCYGHYSVDRCGLCLSSETDPHWDDCVGCDGVVNSGYKTNPCGICVSTSLATWNNTGKDCRGVCQGGYERDACGKCLSPSDPNYNSCNAATTTSSSKASTSFTLAILISVLIVVVIVAGIVVIAILYKKQKKTEKDIFTWTKQYQLMEDRSVNATKEKHEPAPAKESEEREEE</sequence>
<evidence type="ECO:0000256" key="7">
    <source>
        <dbReference type="ARBA" id="ARBA00023180"/>
    </source>
</evidence>
<keyword evidence="7" id="KW-0325">Glycoprotein</keyword>